<organism evidence="2 3">
    <name type="scientific">Bugula neritina</name>
    <name type="common">Brown bryozoan</name>
    <name type="synonym">Sertularia neritina</name>
    <dbReference type="NCBI Taxonomy" id="10212"/>
    <lineage>
        <taxon>Eukaryota</taxon>
        <taxon>Metazoa</taxon>
        <taxon>Spiralia</taxon>
        <taxon>Lophotrochozoa</taxon>
        <taxon>Bryozoa</taxon>
        <taxon>Gymnolaemata</taxon>
        <taxon>Cheilostomatida</taxon>
        <taxon>Flustrina</taxon>
        <taxon>Buguloidea</taxon>
        <taxon>Bugulidae</taxon>
        <taxon>Bugula</taxon>
    </lineage>
</organism>
<feature type="transmembrane region" description="Helical" evidence="1">
    <location>
        <begin position="6"/>
        <end position="27"/>
    </location>
</feature>
<gene>
    <name evidence="2" type="ORF">EB796_009684</name>
</gene>
<evidence type="ECO:0000313" key="2">
    <source>
        <dbReference type="EMBL" id="KAF6032014.1"/>
    </source>
</evidence>
<keyword evidence="3" id="KW-1185">Reference proteome</keyword>
<proteinExistence type="predicted"/>
<dbReference type="AlphaFoldDB" id="A0A7J7K241"/>
<sequence>MPSYDFIYFETVVDLVILLVLHFKFLIQPFLYYKIYFTIWHYTTYFSACRFHHQNYYSTKIGHRFLISCSFQI</sequence>
<keyword evidence="1" id="KW-1133">Transmembrane helix</keyword>
<keyword evidence="1" id="KW-0472">Membrane</keyword>
<protein>
    <submittedName>
        <fullName evidence="2">Uncharacterized protein</fullName>
    </submittedName>
</protein>
<dbReference type="Proteomes" id="UP000593567">
    <property type="component" value="Unassembled WGS sequence"/>
</dbReference>
<evidence type="ECO:0000313" key="3">
    <source>
        <dbReference type="Proteomes" id="UP000593567"/>
    </source>
</evidence>
<dbReference type="EMBL" id="VXIV02001543">
    <property type="protein sequence ID" value="KAF6032014.1"/>
    <property type="molecule type" value="Genomic_DNA"/>
</dbReference>
<evidence type="ECO:0000256" key="1">
    <source>
        <dbReference type="SAM" id="Phobius"/>
    </source>
</evidence>
<reference evidence="2" key="1">
    <citation type="submission" date="2020-06" db="EMBL/GenBank/DDBJ databases">
        <title>Draft genome of Bugula neritina, a colonial animal packing powerful symbionts and potential medicines.</title>
        <authorList>
            <person name="Rayko M."/>
        </authorList>
    </citation>
    <scope>NUCLEOTIDE SEQUENCE [LARGE SCALE GENOMIC DNA]</scope>
    <source>
        <strain evidence="2">Kwan_BN1</strain>
    </source>
</reference>
<accession>A0A7J7K241</accession>
<comment type="caution">
    <text evidence="2">The sequence shown here is derived from an EMBL/GenBank/DDBJ whole genome shotgun (WGS) entry which is preliminary data.</text>
</comment>
<keyword evidence="1" id="KW-0812">Transmembrane</keyword>
<name>A0A7J7K241_BUGNE</name>